<feature type="domain" description="Cytochrome c" evidence="14">
    <location>
        <begin position="60"/>
        <end position="168"/>
    </location>
</feature>
<dbReference type="InterPro" id="IPR051395">
    <property type="entry name" value="Cytochrome_c_Peroxidase/MauG"/>
</dbReference>
<evidence type="ECO:0000256" key="11">
    <source>
        <dbReference type="PIRSR" id="PIRSR000294-1"/>
    </source>
</evidence>
<evidence type="ECO:0000256" key="9">
    <source>
        <dbReference type="ARBA" id="ARBA00023002"/>
    </source>
</evidence>
<keyword evidence="3" id="KW-0575">Peroxidase</keyword>
<evidence type="ECO:0000256" key="5">
    <source>
        <dbReference type="ARBA" id="ARBA00022723"/>
    </source>
</evidence>
<comment type="cofactor">
    <cofactor evidence="11">
        <name>heme</name>
        <dbReference type="ChEBI" id="CHEBI:30413"/>
    </cofactor>
    <text evidence="11">Binds 2 heme groups.</text>
</comment>
<keyword evidence="8" id="KW-0249">Electron transport</keyword>
<dbReference type="PANTHER" id="PTHR30600">
    <property type="entry name" value="CYTOCHROME C PEROXIDASE-RELATED"/>
    <property type="match status" value="1"/>
</dbReference>
<dbReference type="FunFam" id="1.10.760.10:FF:000004">
    <property type="entry name" value="Cytochrome c peroxidase"/>
    <property type="match status" value="1"/>
</dbReference>
<dbReference type="InterPro" id="IPR026259">
    <property type="entry name" value="MauG/Cytc_peroxidase"/>
</dbReference>
<dbReference type="InterPro" id="IPR009056">
    <property type="entry name" value="Cyt_c-like_dom"/>
</dbReference>
<feature type="binding site" description="axial binding residue" evidence="12">
    <location>
        <position position="301"/>
    </location>
    <ligand>
        <name>heme c</name>
        <dbReference type="ChEBI" id="CHEBI:61717"/>
        <label>2</label>
    </ligand>
    <ligandPart>
        <name>Fe</name>
        <dbReference type="ChEBI" id="CHEBI:18248"/>
    </ligandPart>
</feature>
<sequence length="352" mass="37917">MHIRQIISGIAVLLVTASCAPTPQVEKKSEPAETLKTEVPKPRVGEPVSPISAATVSNVDLVELGKKLFFDPRLSKSGFISCNSCHNLSMGGSDNLKSSIGHKWNKGPINSPTVLNSSMNLAQFWDGRAKDLKEQAGGPIANPGEMAFTHELAVGVLQSIPGYVDEFKKVFGSVPITIDQITQAIAAFEETLVTPDSRFDKWLLGDDNAITKDELEGYELFKSSGCTACHNGPALGGNSYQKMGVVEPYKASSKVEGRSAVTGKDADRFNFKVPTLRNVALTYPYFHDGEAATLAKAIDVMGQIQLGKKFTPEENAKMVAFMKTLTGKQPVFEIPVLPPSSDDTPSPEPFGK</sequence>
<dbReference type="GO" id="GO:0004130">
    <property type="term" value="F:cytochrome-c peroxidase activity"/>
    <property type="evidence" value="ECO:0007669"/>
    <property type="project" value="TreeGrafter"/>
</dbReference>
<dbReference type="EMBL" id="LMBR01000160">
    <property type="protein sequence ID" value="KUL25731.1"/>
    <property type="molecule type" value="Genomic_DNA"/>
</dbReference>
<dbReference type="GO" id="GO:0046872">
    <property type="term" value="F:metal ion binding"/>
    <property type="evidence" value="ECO:0007669"/>
    <property type="project" value="UniProtKB-KW"/>
</dbReference>
<dbReference type="RefSeq" id="WP_059139148.1">
    <property type="nucleotide sequence ID" value="NZ_LMBR01000160.1"/>
</dbReference>
<keyword evidence="4 11" id="KW-0349">Heme</keyword>
<evidence type="ECO:0000256" key="4">
    <source>
        <dbReference type="ARBA" id="ARBA00022617"/>
    </source>
</evidence>
<keyword evidence="5 12" id="KW-0479">Metal-binding</keyword>
<keyword evidence="10 12" id="KW-0408">Iron</keyword>
<feature type="binding site" description="covalent" evidence="11">
    <location>
        <position position="82"/>
    </location>
    <ligand>
        <name>heme c</name>
        <dbReference type="ChEBI" id="CHEBI:61717"/>
        <label>1</label>
    </ligand>
</feature>
<dbReference type="PIRSF" id="PIRSF000294">
    <property type="entry name" value="Cytochrome-c_peroxidase"/>
    <property type="match status" value="1"/>
</dbReference>
<dbReference type="Pfam" id="PF03150">
    <property type="entry name" value="CCP_MauG"/>
    <property type="match status" value="1"/>
</dbReference>
<evidence type="ECO:0000259" key="14">
    <source>
        <dbReference type="PROSITE" id="PS51007"/>
    </source>
</evidence>
<dbReference type="GO" id="GO:0042597">
    <property type="term" value="C:periplasmic space"/>
    <property type="evidence" value="ECO:0007669"/>
    <property type="project" value="UniProtKB-SubCell"/>
</dbReference>
<comment type="caution">
    <text evidence="15">The sequence shown here is derived from an EMBL/GenBank/DDBJ whole genome shotgun (WGS) entry which is preliminary data.</text>
</comment>
<name>A0A101JFW5_CHLLI</name>
<evidence type="ECO:0000256" key="12">
    <source>
        <dbReference type="PIRSR" id="PIRSR000294-2"/>
    </source>
</evidence>
<feature type="binding site" description="covalent" evidence="11">
    <location>
        <position position="85"/>
    </location>
    <ligand>
        <name>heme c</name>
        <dbReference type="ChEBI" id="CHEBI:61717"/>
        <label>1</label>
    </ligand>
</feature>
<proteinExistence type="predicted"/>
<evidence type="ECO:0000256" key="3">
    <source>
        <dbReference type="ARBA" id="ARBA00022559"/>
    </source>
</evidence>
<feature type="binding site" description="axial binding residue" evidence="12">
    <location>
        <position position="86"/>
    </location>
    <ligand>
        <name>heme c</name>
        <dbReference type="ChEBI" id="CHEBI:61717"/>
        <label>1</label>
    </ligand>
    <ligandPart>
        <name>Fe</name>
        <dbReference type="ChEBI" id="CHEBI:18248"/>
    </ligandPart>
</feature>
<keyword evidence="2" id="KW-0813">Transport</keyword>
<dbReference type="SUPFAM" id="SSF46626">
    <property type="entry name" value="Cytochrome c"/>
    <property type="match status" value="2"/>
</dbReference>
<dbReference type="PANTHER" id="PTHR30600:SF7">
    <property type="entry name" value="CYTOCHROME C PEROXIDASE-RELATED"/>
    <property type="match status" value="1"/>
</dbReference>
<dbReference type="PROSITE" id="PS51257">
    <property type="entry name" value="PROKAR_LIPOPROTEIN"/>
    <property type="match status" value="1"/>
</dbReference>
<dbReference type="GO" id="GO:0020037">
    <property type="term" value="F:heme binding"/>
    <property type="evidence" value="ECO:0007669"/>
    <property type="project" value="InterPro"/>
</dbReference>
<feature type="region of interest" description="Disordered" evidence="13">
    <location>
        <begin position="23"/>
        <end position="43"/>
    </location>
</feature>
<evidence type="ECO:0000313" key="15">
    <source>
        <dbReference type="EMBL" id="KUL25731.1"/>
    </source>
</evidence>
<keyword evidence="16" id="KW-1185">Reference proteome</keyword>
<evidence type="ECO:0000256" key="13">
    <source>
        <dbReference type="SAM" id="MobiDB-lite"/>
    </source>
</evidence>
<comment type="subcellular location">
    <subcellularLocation>
        <location evidence="1">Periplasm</location>
    </subcellularLocation>
</comment>
<comment type="PTM">
    <text evidence="11">Binds 2 heme groups per subunit.</text>
</comment>
<dbReference type="Gene3D" id="1.10.760.10">
    <property type="entry name" value="Cytochrome c-like domain"/>
    <property type="match status" value="2"/>
</dbReference>
<dbReference type="InterPro" id="IPR004852">
    <property type="entry name" value="Di-haem_cyt_c_peroxidsae"/>
</dbReference>
<dbReference type="PROSITE" id="PS51007">
    <property type="entry name" value="CYTC"/>
    <property type="match status" value="2"/>
</dbReference>
<organism evidence="15 16">
    <name type="scientific">Chlorobium limicola</name>
    <dbReference type="NCBI Taxonomy" id="1092"/>
    <lineage>
        <taxon>Bacteria</taxon>
        <taxon>Pseudomonadati</taxon>
        <taxon>Chlorobiota</taxon>
        <taxon>Chlorobiia</taxon>
        <taxon>Chlorobiales</taxon>
        <taxon>Chlorobiaceae</taxon>
        <taxon>Chlorobium/Pelodictyon group</taxon>
        <taxon>Chlorobium</taxon>
    </lineage>
</organism>
<keyword evidence="7" id="KW-0574">Periplasm</keyword>
<feature type="compositionally biased region" description="Basic and acidic residues" evidence="13">
    <location>
        <begin position="25"/>
        <end position="43"/>
    </location>
</feature>
<feature type="binding site" description="axial binding residue" evidence="12">
    <location>
        <position position="102"/>
    </location>
    <ligand>
        <name>heme c</name>
        <dbReference type="ChEBI" id="CHEBI:61717"/>
        <label>1</label>
    </ligand>
    <ligandPart>
        <name>Fe</name>
        <dbReference type="ChEBI" id="CHEBI:18248"/>
    </ligandPart>
</feature>
<dbReference type="AlphaFoldDB" id="A0A101JFW5"/>
<protein>
    <submittedName>
        <fullName evidence="15">Cytochrome C biogenesis protein CcsA</fullName>
    </submittedName>
</protein>
<feature type="binding site" description="covalent" evidence="11">
    <location>
        <position position="226"/>
    </location>
    <ligand>
        <name>heme c</name>
        <dbReference type="ChEBI" id="CHEBI:61717"/>
        <label>2</label>
    </ligand>
</feature>
<dbReference type="OrthoDB" id="9805202at2"/>
<feature type="domain" description="Cytochrome c" evidence="14">
    <location>
        <begin position="212"/>
        <end position="326"/>
    </location>
</feature>
<accession>A0A101JFW5</accession>
<evidence type="ECO:0000313" key="16">
    <source>
        <dbReference type="Proteomes" id="UP000053937"/>
    </source>
</evidence>
<feature type="binding site" description="axial binding residue" evidence="12">
    <location>
        <position position="230"/>
    </location>
    <ligand>
        <name>heme c</name>
        <dbReference type="ChEBI" id="CHEBI:61717"/>
        <label>2</label>
    </ligand>
    <ligandPart>
        <name>Fe</name>
        <dbReference type="ChEBI" id="CHEBI:18248"/>
    </ligandPart>
</feature>
<evidence type="ECO:0000256" key="8">
    <source>
        <dbReference type="ARBA" id="ARBA00022982"/>
    </source>
</evidence>
<dbReference type="InterPro" id="IPR036909">
    <property type="entry name" value="Cyt_c-like_dom_sf"/>
</dbReference>
<evidence type="ECO:0000256" key="6">
    <source>
        <dbReference type="ARBA" id="ARBA00022729"/>
    </source>
</evidence>
<evidence type="ECO:0000256" key="7">
    <source>
        <dbReference type="ARBA" id="ARBA00022764"/>
    </source>
</evidence>
<keyword evidence="6" id="KW-0732">Signal</keyword>
<dbReference type="Pfam" id="PF00034">
    <property type="entry name" value="Cytochrom_C"/>
    <property type="match status" value="1"/>
</dbReference>
<dbReference type="GO" id="GO:0009055">
    <property type="term" value="F:electron transfer activity"/>
    <property type="evidence" value="ECO:0007669"/>
    <property type="project" value="InterPro"/>
</dbReference>
<keyword evidence="9" id="KW-0560">Oxidoreductase</keyword>
<gene>
    <name evidence="15" type="ORF">ASB62_06540</name>
</gene>
<dbReference type="Proteomes" id="UP000053937">
    <property type="component" value="Unassembled WGS sequence"/>
</dbReference>
<feature type="binding site" description="covalent" evidence="11">
    <location>
        <position position="229"/>
    </location>
    <ligand>
        <name>heme c</name>
        <dbReference type="ChEBI" id="CHEBI:61717"/>
        <label>2</label>
    </ligand>
</feature>
<evidence type="ECO:0000256" key="2">
    <source>
        <dbReference type="ARBA" id="ARBA00022448"/>
    </source>
</evidence>
<reference evidence="15 16" key="1">
    <citation type="submission" date="2015-10" db="EMBL/GenBank/DDBJ databases">
        <title>Draft Genome Sequence of Chlorobium limicola strain Frasassi Growing under Artificial Lighting in the Frasassi Cave System.</title>
        <authorList>
            <person name="Mansor M."/>
            <person name="Macalady J."/>
        </authorList>
    </citation>
    <scope>NUCLEOTIDE SEQUENCE [LARGE SCALE GENOMIC DNA]</scope>
    <source>
        <strain evidence="15 16">Frasassi</strain>
    </source>
</reference>
<evidence type="ECO:0000256" key="10">
    <source>
        <dbReference type="ARBA" id="ARBA00023004"/>
    </source>
</evidence>
<evidence type="ECO:0000256" key="1">
    <source>
        <dbReference type="ARBA" id="ARBA00004418"/>
    </source>
</evidence>